<dbReference type="Proteomes" id="UP001501294">
    <property type="component" value="Unassembled WGS sequence"/>
</dbReference>
<dbReference type="Pfam" id="PF08309">
    <property type="entry name" value="LVIVD"/>
    <property type="match status" value="2"/>
</dbReference>
<feature type="signal peptide" evidence="2">
    <location>
        <begin position="1"/>
        <end position="24"/>
    </location>
</feature>
<dbReference type="PANTHER" id="PTHR38787">
    <property type="entry name" value="REGULATORY P DOMAIN-CONTAINING PROTEIN"/>
    <property type="match status" value="1"/>
</dbReference>
<evidence type="ECO:0000256" key="2">
    <source>
        <dbReference type="SAM" id="SignalP"/>
    </source>
</evidence>
<dbReference type="Gene3D" id="2.160.20.10">
    <property type="entry name" value="Single-stranded right-handed beta-helix, Pectin lyase-like"/>
    <property type="match status" value="1"/>
</dbReference>
<keyword evidence="4" id="KW-1185">Reference proteome</keyword>
<dbReference type="NCBIfam" id="TIGR04312">
    <property type="entry name" value="choice_anch_B"/>
    <property type="match status" value="1"/>
</dbReference>
<dbReference type="EMBL" id="BAABFU010000001">
    <property type="protein sequence ID" value="GAA4345546.1"/>
    <property type="molecule type" value="Genomic_DNA"/>
</dbReference>
<dbReference type="RefSeq" id="WP_223577078.1">
    <property type="nucleotide sequence ID" value="NZ_BAABFU010000001.1"/>
</dbReference>
<gene>
    <name evidence="3" type="ORF">GCM10023150_05970</name>
</gene>
<feature type="chain" id="PRO_5045905220" description="Choice-of-anchor B family protein" evidence="2">
    <location>
        <begin position="25"/>
        <end position="607"/>
    </location>
</feature>
<feature type="region of interest" description="Disordered" evidence="1">
    <location>
        <begin position="551"/>
        <end position="578"/>
    </location>
</feature>
<dbReference type="InterPro" id="IPR011048">
    <property type="entry name" value="Haem_d1_sf"/>
</dbReference>
<dbReference type="InterPro" id="IPR027589">
    <property type="entry name" value="Choice_anch_B"/>
</dbReference>
<evidence type="ECO:0000313" key="4">
    <source>
        <dbReference type="Proteomes" id="UP001501294"/>
    </source>
</evidence>
<keyword evidence="2" id="KW-0732">Signal</keyword>
<evidence type="ECO:0008006" key="5">
    <source>
        <dbReference type="Google" id="ProtNLM"/>
    </source>
</evidence>
<name>A0ABP8HVQ0_9GAMM</name>
<comment type="caution">
    <text evidence="3">The sequence shown here is derived from an EMBL/GenBank/DDBJ whole genome shotgun (WGS) entry which is preliminary data.</text>
</comment>
<protein>
    <recommendedName>
        <fullName evidence="5">Choice-of-anchor B family protein</fullName>
    </recommendedName>
</protein>
<sequence>MKRVLPLGLLAFCTAFFSTEPASAHSGAHPIRYVAVDGVDQGNCSKPSEPCASISYAVNESSKGDKIYVASGKYYAEEMDIFYLLNDMVAVKGGFSQNNGYKKQNPEKHITTIVGLPAEYRDQLSKKGFRLLQDTKGNQEFRVKPEYLDMLERYQKVNSTNKKQIACTNGNADDFPCYQVDLVSQFSLASISSSPSSASDIWGYVDLNNNREYALLAVVNGTTLIDVTDADNPTEVGTVAGVNSTWRDIKVYQYLDNASGNYKAYAYVTTEGQGGLQVIDLSDAPNNISLVNTIDVFQTAHNVYLGNIDYTNGTALDGHEPYLYIAGSNLGNGSYRVFDLVDPENPALVTTPSSTGYVHDATNMIIDDSRTDQCAAGHNPCELFIDFNENTVDIWDTTDKSSPVRISSTPYDGASYTHSGWYSNDKNYIFVQDELDERNLGVNTRLYVMDIRDLTSPQVVGRYEGQTQAIDHNGFTLGDKYYMSNYKRGLTILDVADPTQPKEIGFFDTYPIPATNDPQFDGAWGTFPYLPSGKILVSDISNGLFVLKDNSNIGDEGPGSSQPDTPTTPPAEDNDSGGGGGPVELILLLLLAICILNRRQLSLAKHS</sequence>
<dbReference type="SUPFAM" id="SSF51004">
    <property type="entry name" value="C-terminal (heme d1) domain of cytochrome cd1-nitrite reductase"/>
    <property type="match status" value="1"/>
</dbReference>
<accession>A0ABP8HVQ0</accession>
<organism evidence="3 4">
    <name type="scientific">Kangiella taiwanensis</name>
    <dbReference type="NCBI Taxonomy" id="1079179"/>
    <lineage>
        <taxon>Bacteria</taxon>
        <taxon>Pseudomonadati</taxon>
        <taxon>Pseudomonadota</taxon>
        <taxon>Gammaproteobacteria</taxon>
        <taxon>Kangiellales</taxon>
        <taxon>Kangiellaceae</taxon>
        <taxon>Kangiella</taxon>
    </lineage>
</organism>
<dbReference type="InterPro" id="IPR012334">
    <property type="entry name" value="Pectin_lyas_fold"/>
</dbReference>
<dbReference type="InterPro" id="IPR013211">
    <property type="entry name" value="LVIVD"/>
</dbReference>
<proteinExistence type="predicted"/>
<evidence type="ECO:0000256" key="1">
    <source>
        <dbReference type="SAM" id="MobiDB-lite"/>
    </source>
</evidence>
<dbReference type="PANTHER" id="PTHR38787:SF3">
    <property type="entry name" value="REGULATORY P DOMAIN-CONTAINING PROTEIN"/>
    <property type="match status" value="1"/>
</dbReference>
<reference evidence="4" key="1">
    <citation type="journal article" date="2019" name="Int. J. Syst. Evol. Microbiol.">
        <title>The Global Catalogue of Microorganisms (GCM) 10K type strain sequencing project: providing services to taxonomists for standard genome sequencing and annotation.</title>
        <authorList>
            <consortium name="The Broad Institute Genomics Platform"/>
            <consortium name="The Broad Institute Genome Sequencing Center for Infectious Disease"/>
            <person name="Wu L."/>
            <person name="Ma J."/>
        </authorList>
    </citation>
    <scope>NUCLEOTIDE SEQUENCE [LARGE SCALE GENOMIC DNA]</scope>
    <source>
        <strain evidence="4">JCM 17727</strain>
    </source>
</reference>
<evidence type="ECO:0000313" key="3">
    <source>
        <dbReference type="EMBL" id="GAA4345546.1"/>
    </source>
</evidence>
<feature type="compositionally biased region" description="Polar residues" evidence="1">
    <location>
        <begin position="551"/>
        <end position="565"/>
    </location>
</feature>